<dbReference type="RefSeq" id="WP_130505341.1">
    <property type="nucleotide sequence ID" value="NZ_SHLC01000001.1"/>
</dbReference>
<dbReference type="AlphaFoldDB" id="A0A4Q8AK84"/>
<protein>
    <submittedName>
        <fullName evidence="1">Uncharacterized protein</fullName>
    </submittedName>
</protein>
<evidence type="ECO:0000313" key="2">
    <source>
        <dbReference type="Proteomes" id="UP000291483"/>
    </source>
</evidence>
<keyword evidence="2" id="KW-1185">Reference proteome</keyword>
<evidence type="ECO:0000313" key="1">
    <source>
        <dbReference type="EMBL" id="RZU64912.1"/>
    </source>
</evidence>
<gene>
    <name evidence="1" type="ORF">EV379_1223</name>
</gene>
<reference evidence="1 2" key="1">
    <citation type="submission" date="2019-02" db="EMBL/GenBank/DDBJ databases">
        <title>Sequencing the genomes of 1000 actinobacteria strains.</title>
        <authorList>
            <person name="Klenk H.-P."/>
        </authorList>
    </citation>
    <scope>NUCLEOTIDE SEQUENCE [LARGE SCALE GENOMIC DNA]</scope>
    <source>
        <strain evidence="1 2">DSM 18319</strain>
    </source>
</reference>
<sequence length="93" mass="10659">MSEMRLLELELPESVYDRLRTLAHLRGDSVTGLLTTDAYRMSKLHTGSDEVHILWEKGMTVAQIAAELNWTNSKVSRSLYARGLQANRKRRSK</sequence>
<dbReference type="EMBL" id="SHLC01000001">
    <property type="protein sequence ID" value="RZU64912.1"/>
    <property type="molecule type" value="Genomic_DNA"/>
</dbReference>
<name>A0A4Q8AK84_9MICO</name>
<comment type="caution">
    <text evidence="1">The sequence shown here is derived from an EMBL/GenBank/DDBJ whole genome shotgun (WGS) entry which is preliminary data.</text>
</comment>
<accession>A0A4Q8AK84</accession>
<dbReference type="Proteomes" id="UP000291483">
    <property type="component" value="Unassembled WGS sequence"/>
</dbReference>
<organism evidence="1 2">
    <name type="scientific">Microterricola gilva</name>
    <dbReference type="NCBI Taxonomy" id="393267"/>
    <lineage>
        <taxon>Bacteria</taxon>
        <taxon>Bacillati</taxon>
        <taxon>Actinomycetota</taxon>
        <taxon>Actinomycetes</taxon>
        <taxon>Micrococcales</taxon>
        <taxon>Microbacteriaceae</taxon>
        <taxon>Microterricola</taxon>
    </lineage>
</organism>
<proteinExistence type="predicted"/>